<name>A0AAE9VQZ1_9GAMM</name>
<organism evidence="1 2">
    <name type="scientific">Denitrificimonas caeni</name>
    <dbReference type="NCBI Taxonomy" id="521720"/>
    <lineage>
        <taxon>Bacteria</taxon>
        <taxon>Pseudomonadati</taxon>
        <taxon>Pseudomonadota</taxon>
        <taxon>Gammaproteobacteria</taxon>
        <taxon>Pseudomonadales</taxon>
        <taxon>Pseudomonadaceae</taxon>
        <taxon>Denitrificimonas</taxon>
    </lineage>
</organism>
<evidence type="ECO:0000313" key="2">
    <source>
        <dbReference type="Proteomes" id="UP001212189"/>
    </source>
</evidence>
<evidence type="ECO:0000313" key="1">
    <source>
        <dbReference type="EMBL" id="WBE25833.1"/>
    </source>
</evidence>
<dbReference type="RefSeq" id="WP_269818775.1">
    <property type="nucleotide sequence ID" value="NZ_CP114976.1"/>
</dbReference>
<dbReference type="Proteomes" id="UP001212189">
    <property type="component" value="Chromosome"/>
</dbReference>
<reference evidence="1 2" key="1">
    <citation type="submission" date="2022-12" db="EMBL/GenBank/DDBJ databases">
        <title>Coexistence and Characterization of a Novel Tigecycline Resistance gene tet(X) variant and blaNDM-1 in a Pseudomonas caeni Isolate of Chicken Origin.</title>
        <authorList>
            <person name="Lu X."/>
            <person name="Zhang L."/>
            <person name="Li R."/>
            <person name="Wang Z."/>
        </authorList>
    </citation>
    <scope>NUCLEOTIDE SEQUENCE [LARGE SCALE GENOMIC DNA]</scope>
    <source>
        <strain evidence="1 2">CE14</strain>
    </source>
</reference>
<dbReference type="AlphaFoldDB" id="A0AAE9VQZ1"/>
<sequence>MLLQNGAALVAAADIQLVQLLNMSGDLQNQHHTCPLLENLEAVIECIKPPNIKGVVSALEFVKIALQRIFALPFEKIIASYQVHSNRIVMLNAA</sequence>
<protein>
    <submittedName>
        <fullName evidence="1">Uncharacterized protein</fullName>
    </submittedName>
</protein>
<dbReference type="KEGG" id="dce:O6P33_03030"/>
<keyword evidence="2" id="KW-1185">Reference proteome</keyword>
<gene>
    <name evidence="1" type="ORF">O6P33_03030</name>
</gene>
<dbReference type="EMBL" id="CP114976">
    <property type="protein sequence ID" value="WBE25833.1"/>
    <property type="molecule type" value="Genomic_DNA"/>
</dbReference>
<accession>A0AAE9VQZ1</accession>
<proteinExistence type="predicted"/>